<dbReference type="GO" id="GO:0016787">
    <property type="term" value="F:hydrolase activity"/>
    <property type="evidence" value="ECO:0007669"/>
    <property type="project" value="InterPro"/>
</dbReference>
<feature type="domain" description="Dienelactone hydrolase" evidence="1">
    <location>
        <begin position="17"/>
        <end position="242"/>
    </location>
</feature>
<reference evidence="2 3" key="1">
    <citation type="submission" date="2018-03" db="EMBL/GenBank/DDBJ databases">
        <title>The ancient ancestry and fast evolution of plastids.</title>
        <authorList>
            <person name="Moore K.R."/>
            <person name="Magnabosco C."/>
            <person name="Momper L."/>
            <person name="Gold D.A."/>
            <person name="Bosak T."/>
            <person name="Fournier G.P."/>
        </authorList>
    </citation>
    <scope>NUCLEOTIDE SEQUENCE [LARGE SCALE GENOMIC DNA]</scope>
    <source>
        <strain evidence="2 3">CCALA 016</strain>
    </source>
</reference>
<evidence type="ECO:0000259" key="1">
    <source>
        <dbReference type="Pfam" id="PF01738"/>
    </source>
</evidence>
<proteinExistence type="predicted"/>
<accession>A0A2T1LW97</accession>
<keyword evidence="3" id="KW-1185">Reference proteome</keyword>
<dbReference type="PANTHER" id="PTHR46623">
    <property type="entry name" value="CARBOXYMETHYLENEBUTENOLIDASE-RELATED"/>
    <property type="match status" value="1"/>
</dbReference>
<sequence>MYVDTQQIKIKNGDLAIDAYLAMPQQQGIFPAIIVVQEIFGVNDHIRDVTRRIAQEGYIAISPAIYQRIAPGFETGYTPESVTIGREYKSKTKADELLSDIQATIDYLYTLPQVQKQGVGSVGFCFGGHVVYLISILNQIKATASFYGAGITTGTPGNGKPTISRTPDIKGTMYAFFGMQDASIPLEQVDQIEAELQKYHIPHQIFRYPQADHGFFCDQRVSYNAIAAQDAWYHVLELFKTTLKN</sequence>
<dbReference type="InterPro" id="IPR002925">
    <property type="entry name" value="Dienelactn_hydro"/>
</dbReference>
<dbReference type="InterPro" id="IPR029058">
    <property type="entry name" value="AB_hydrolase_fold"/>
</dbReference>
<dbReference type="EMBL" id="PXOH01000015">
    <property type="protein sequence ID" value="PSF36182.1"/>
    <property type="molecule type" value="Genomic_DNA"/>
</dbReference>
<dbReference type="AlphaFoldDB" id="A0A2T1LW97"/>
<organism evidence="2 3">
    <name type="scientific">Aphanothece hegewaldii CCALA 016</name>
    <dbReference type="NCBI Taxonomy" id="2107694"/>
    <lineage>
        <taxon>Bacteria</taxon>
        <taxon>Bacillati</taxon>
        <taxon>Cyanobacteriota</taxon>
        <taxon>Cyanophyceae</taxon>
        <taxon>Oscillatoriophycideae</taxon>
        <taxon>Chroococcales</taxon>
        <taxon>Aphanothecaceae</taxon>
        <taxon>Aphanothece</taxon>
    </lineage>
</organism>
<dbReference type="Gene3D" id="3.40.50.1820">
    <property type="entry name" value="alpha/beta hydrolase"/>
    <property type="match status" value="1"/>
</dbReference>
<dbReference type="PANTHER" id="PTHR46623:SF6">
    <property type="entry name" value="ALPHA_BETA-HYDROLASES SUPERFAMILY PROTEIN"/>
    <property type="match status" value="1"/>
</dbReference>
<dbReference type="OrthoDB" id="9787933at2"/>
<comment type="caution">
    <text evidence="2">The sequence shown here is derived from an EMBL/GenBank/DDBJ whole genome shotgun (WGS) entry which is preliminary data.</text>
</comment>
<gene>
    <name evidence="2" type="ORF">C7H19_14390</name>
</gene>
<protein>
    <submittedName>
        <fullName evidence="2">Carboxymethylenebutenolidase</fullName>
    </submittedName>
</protein>
<dbReference type="SUPFAM" id="SSF53474">
    <property type="entry name" value="alpha/beta-Hydrolases"/>
    <property type="match status" value="1"/>
</dbReference>
<name>A0A2T1LW97_9CHRO</name>
<reference evidence="2 3" key="2">
    <citation type="submission" date="2018-03" db="EMBL/GenBank/DDBJ databases">
        <authorList>
            <person name="Keele B.F."/>
        </authorList>
    </citation>
    <scope>NUCLEOTIDE SEQUENCE [LARGE SCALE GENOMIC DNA]</scope>
    <source>
        <strain evidence="2 3">CCALA 016</strain>
    </source>
</reference>
<dbReference type="Proteomes" id="UP000239001">
    <property type="component" value="Unassembled WGS sequence"/>
</dbReference>
<dbReference type="InterPro" id="IPR051049">
    <property type="entry name" value="Dienelactone_hydrolase-like"/>
</dbReference>
<dbReference type="Pfam" id="PF01738">
    <property type="entry name" value="DLH"/>
    <property type="match status" value="1"/>
</dbReference>
<evidence type="ECO:0000313" key="2">
    <source>
        <dbReference type="EMBL" id="PSF36182.1"/>
    </source>
</evidence>
<dbReference type="RefSeq" id="WP_106457608.1">
    <property type="nucleotide sequence ID" value="NZ_PXOH01000015.1"/>
</dbReference>
<evidence type="ECO:0000313" key="3">
    <source>
        <dbReference type="Proteomes" id="UP000239001"/>
    </source>
</evidence>